<proteinExistence type="predicted"/>
<name>A0ABN8CYT6_9STRA</name>
<dbReference type="Proteomes" id="UP001158986">
    <property type="component" value="Unassembled WGS sequence"/>
</dbReference>
<dbReference type="EMBL" id="CAKLCB010000253">
    <property type="protein sequence ID" value="CAH0517975.1"/>
    <property type="molecule type" value="Genomic_DNA"/>
</dbReference>
<protein>
    <recommendedName>
        <fullName evidence="4">TAZ-type domain-containing protein</fullName>
    </recommendedName>
</protein>
<keyword evidence="3" id="KW-1185">Reference proteome</keyword>
<evidence type="ECO:0000313" key="2">
    <source>
        <dbReference type="EMBL" id="CAH0517975.1"/>
    </source>
</evidence>
<feature type="region of interest" description="Disordered" evidence="1">
    <location>
        <begin position="144"/>
        <end position="163"/>
    </location>
</feature>
<gene>
    <name evidence="2" type="ORF">PBS001_LOCUS4561</name>
</gene>
<accession>A0ABN8CYT6</accession>
<organism evidence="2 3">
    <name type="scientific">Peronospora belbahrii</name>
    <dbReference type="NCBI Taxonomy" id="622444"/>
    <lineage>
        <taxon>Eukaryota</taxon>
        <taxon>Sar</taxon>
        <taxon>Stramenopiles</taxon>
        <taxon>Oomycota</taxon>
        <taxon>Peronosporomycetes</taxon>
        <taxon>Peronosporales</taxon>
        <taxon>Peronosporaceae</taxon>
        <taxon>Peronospora</taxon>
    </lineage>
</organism>
<evidence type="ECO:0000256" key="1">
    <source>
        <dbReference type="SAM" id="MobiDB-lite"/>
    </source>
</evidence>
<sequence>MVETARLLVDFEREQEQTVVPDLKMYEKCCKQLITFMAKHMQTSQGFIQQMDQVIQESYKNSRRLELGLTQVEDLWLYYGKHNAQARTAPWDTQPLVMPQTPSSGLEPTVKVDNRTLKIGMDVTSLVVTNSNDIGLRPTCSPNVDLSESTPSTVRRGEKRQVKRGRLMPRAGHSVARNLYSVGSLDCTNEDDMGLECAKDLGTEIETGSEVLVESCKVPSDQHVGILHALSDQVVWPCAGDNPLDRNPAFIEHLKLAVALVDAKNCSPPPGTKCMQSCKSLRDRMCQSHRIQGGNARVCHDKMCSVWRNIDTHLVRCQNSDCEFKNSVGLRQAMHDILQTELKLKATSDKLLVAKSTLSATGGIQNDRPGTSASHIESEITRLEEKCTKLEDIVLFHQDRQRAFELDLNALQIPPAKCESENVPSFQSHYARKRSRE</sequence>
<reference evidence="2 3" key="1">
    <citation type="submission" date="2021-11" db="EMBL/GenBank/DDBJ databases">
        <authorList>
            <person name="Islam A."/>
            <person name="Islam S."/>
            <person name="Flora M.S."/>
            <person name="Rahman M."/>
            <person name="Ziaur R.M."/>
            <person name="Epstein J.H."/>
            <person name="Hassan M."/>
            <person name="Klassen M."/>
            <person name="Woodard K."/>
            <person name="Webb A."/>
            <person name="Webby R.J."/>
            <person name="El Zowalaty M.E."/>
        </authorList>
    </citation>
    <scope>NUCLEOTIDE SEQUENCE [LARGE SCALE GENOMIC DNA]</scope>
    <source>
        <strain evidence="2">Pbs1</strain>
    </source>
</reference>
<comment type="caution">
    <text evidence="2">The sequence shown here is derived from an EMBL/GenBank/DDBJ whole genome shotgun (WGS) entry which is preliminary data.</text>
</comment>
<feature type="compositionally biased region" description="Polar residues" evidence="1">
    <location>
        <begin position="144"/>
        <end position="153"/>
    </location>
</feature>
<evidence type="ECO:0000313" key="3">
    <source>
        <dbReference type="Proteomes" id="UP001158986"/>
    </source>
</evidence>
<evidence type="ECO:0008006" key="4">
    <source>
        <dbReference type="Google" id="ProtNLM"/>
    </source>
</evidence>